<dbReference type="AlphaFoldDB" id="A0A8K0H2R3"/>
<comment type="caution">
    <text evidence="1">The sequence shown here is derived from an EMBL/GenBank/DDBJ whole genome shotgun (WGS) entry which is preliminary data.</text>
</comment>
<accession>A0A8K0H2R3</accession>
<dbReference type="Proteomes" id="UP000796880">
    <property type="component" value="Unassembled WGS sequence"/>
</dbReference>
<sequence>MSFGILRGFLKTSAYDSKIIVGGKLKAGWRCVKECFPQLAFYTAVFSPIVVTCNHFANTKPRLERVQREHWEEYSRASRKAHFLDEGEEYCRHAKAITRITKENEDLQLLIEVLKERKRRE</sequence>
<evidence type="ECO:0000313" key="1">
    <source>
        <dbReference type="EMBL" id="KAF3444573.1"/>
    </source>
</evidence>
<keyword evidence="2" id="KW-1185">Reference proteome</keyword>
<organism evidence="1 2">
    <name type="scientific">Rhamnella rubrinervis</name>
    <dbReference type="NCBI Taxonomy" id="2594499"/>
    <lineage>
        <taxon>Eukaryota</taxon>
        <taxon>Viridiplantae</taxon>
        <taxon>Streptophyta</taxon>
        <taxon>Embryophyta</taxon>
        <taxon>Tracheophyta</taxon>
        <taxon>Spermatophyta</taxon>
        <taxon>Magnoliopsida</taxon>
        <taxon>eudicotyledons</taxon>
        <taxon>Gunneridae</taxon>
        <taxon>Pentapetalae</taxon>
        <taxon>rosids</taxon>
        <taxon>fabids</taxon>
        <taxon>Rosales</taxon>
        <taxon>Rhamnaceae</taxon>
        <taxon>rhamnoid group</taxon>
        <taxon>Rhamneae</taxon>
        <taxon>Rhamnella</taxon>
    </lineage>
</organism>
<reference evidence="1" key="1">
    <citation type="submission" date="2020-03" db="EMBL/GenBank/DDBJ databases">
        <title>A high-quality chromosome-level genome assembly of a woody plant with both climbing and erect habits, Rhamnella rubrinervis.</title>
        <authorList>
            <person name="Lu Z."/>
            <person name="Yang Y."/>
            <person name="Zhu X."/>
            <person name="Sun Y."/>
        </authorList>
    </citation>
    <scope>NUCLEOTIDE SEQUENCE</scope>
    <source>
        <strain evidence="1">BYM</strain>
        <tissue evidence="1">Leaf</tissue>
    </source>
</reference>
<dbReference type="EMBL" id="VOIH02000006">
    <property type="protein sequence ID" value="KAF3444573.1"/>
    <property type="molecule type" value="Genomic_DNA"/>
</dbReference>
<gene>
    <name evidence="1" type="ORF">FNV43_RR14265</name>
</gene>
<proteinExistence type="predicted"/>
<evidence type="ECO:0000313" key="2">
    <source>
        <dbReference type="Proteomes" id="UP000796880"/>
    </source>
</evidence>
<protein>
    <submittedName>
        <fullName evidence="1">Uncharacterized protein</fullName>
    </submittedName>
</protein>
<name>A0A8K0H2R3_9ROSA</name>